<keyword evidence="3" id="KW-1185">Reference proteome</keyword>
<dbReference type="Proteomes" id="UP000007488">
    <property type="component" value="Chromosome"/>
</dbReference>
<evidence type="ECO:0000313" key="2">
    <source>
        <dbReference type="EMBL" id="ADY55404.1"/>
    </source>
</evidence>
<name>F0SU21_SYNGF</name>
<dbReference type="HOGENOM" id="CLU_786920_0_0_9"/>
<feature type="transmembrane region" description="Helical" evidence="1">
    <location>
        <begin position="84"/>
        <end position="102"/>
    </location>
</feature>
<keyword evidence="1" id="KW-0472">Membrane</keyword>
<protein>
    <submittedName>
        <fullName evidence="2">Uncharacterized protein</fullName>
    </submittedName>
</protein>
<dbReference type="RefSeq" id="WP_013624274.1">
    <property type="nucleotide sequence ID" value="NC_015172.1"/>
</dbReference>
<keyword evidence="1" id="KW-1133">Transmembrane helix</keyword>
<dbReference type="AlphaFoldDB" id="F0SU21"/>
<dbReference type="EMBL" id="CP002547">
    <property type="protein sequence ID" value="ADY55404.1"/>
    <property type="molecule type" value="Genomic_DNA"/>
</dbReference>
<organism evidence="2 3">
    <name type="scientific">Syntrophobotulus glycolicus (strain DSM 8271 / FlGlyR)</name>
    <dbReference type="NCBI Taxonomy" id="645991"/>
    <lineage>
        <taxon>Bacteria</taxon>
        <taxon>Bacillati</taxon>
        <taxon>Bacillota</taxon>
        <taxon>Clostridia</taxon>
        <taxon>Eubacteriales</taxon>
        <taxon>Desulfitobacteriaceae</taxon>
        <taxon>Syntrophobotulus</taxon>
    </lineage>
</organism>
<accession>F0SU21</accession>
<proteinExistence type="predicted"/>
<evidence type="ECO:0000256" key="1">
    <source>
        <dbReference type="SAM" id="Phobius"/>
    </source>
</evidence>
<dbReference type="eggNOG" id="ENOG502Z7K5">
    <property type="taxonomic scope" value="Bacteria"/>
</dbReference>
<evidence type="ECO:0000313" key="3">
    <source>
        <dbReference type="Proteomes" id="UP000007488"/>
    </source>
</evidence>
<feature type="transmembrane region" description="Helical" evidence="1">
    <location>
        <begin position="12"/>
        <end position="31"/>
    </location>
</feature>
<reference evidence="3" key="2">
    <citation type="submission" date="2011-02" db="EMBL/GenBank/DDBJ databases">
        <title>The complete genome of Syntrophobotulus glycolicus DSM 8271.</title>
        <authorList>
            <person name="Lucas S."/>
            <person name="Copeland A."/>
            <person name="Lapidus A."/>
            <person name="Bruce D."/>
            <person name="Goodwin L."/>
            <person name="Pitluck S."/>
            <person name="Kyrpides N."/>
            <person name="Mavromatis K."/>
            <person name="Pagani I."/>
            <person name="Ivanova N."/>
            <person name="Mikhailova N."/>
            <person name="Chertkov O."/>
            <person name="Held B."/>
            <person name="Detter J.C."/>
            <person name="Tapia R."/>
            <person name="Han C."/>
            <person name="Land M."/>
            <person name="Hauser L."/>
            <person name="Markowitz V."/>
            <person name="Cheng J.-F."/>
            <person name="Hugenholtz P."/>
            <person name="Woyke T."/>
            <person name="Wu D."/>
            <person name="Spring S."/>
            <person name="Schroeder M."/>
            <person name="Brambilla E."/>
            <person name="Klenk H.-P."/>
            <person name="Eisen J.A."/>
        </authorList>
    </citation>
    <scope>NUCLEOTIDE SEQUENCE [LARGE SCALE GENOMIC DNA]</scope>
    <source>
        <strain evidence="3">DSM 8271 / FlGlyR</strain>
    </source>
</reference>
<keyword evidence="1" id="KW-0812">Transmembrane</keyword>
<dbReference type="STRING" id="645991.Sgly_1078"/>
<dbReference type="OrthoDB" id="1950195at2"/>
<gene>
    <name evidence="2" type="ordered locus">Sgly_1078</name>
</gene>
<sequence length="352" mass="39860">MTKVLRDKIITLLGAGFLGYYLGISLFRGLIRTHLVKILPPINDRHLPDIYEPMMGAVILAILAYLFFNLIVEKRSVTLYKKSYFIAVALLIIAPFIIAGIFRVHAVSLVTKAEDTTPAEVNIGLGREGNSIMFATGSSSASGIEKSISVTEPFLDDFGKGIREMELKEVTLREERKSDASSLTMWIRYETDGKWYSKLLSYTQGMFEEHVAGERIAYYGNPKLEHLLEEALEESADIHHYDQAGVVNAATVNSEDEVQEKRPLSPDDFQILVNSLKSENLIQQDTAGVKRIKEALEEWVPQEEANIYGIELLQKGFPENRGQNFMVYDKRTRTLMFEGKYYQVDLDDIMKA</sequence>
<dbReference type="KEGG" id="sgy:Sgly_1078"/>
<reference evidence="2 3" key="1">
    <citation type="journal article" date="2011" name="Stand. Genomic Sci.">
        <title>Complete genome sequence of Syntrophobotulus glycolicus type strain (FlGlyR).</title>
        <authorList>
            <person name="Han C."/>
            <person name="Mwirichia R."/>
            <person name="Chertkov O."/>
            <person name="Held B."/>
            <person name="Lapidus A."/>
            <person name="Nolan M."/>
            <person name="Lucas S."/>
            <person name="Hammon N."/>
            <person name="Deshpande S."/>
            <person name="Cheng J.F."/>
            <person name="Tapia R."/>
            <person name="Goodwin L."/>
            <person name="Pitluck S."/>
            <person name="Huntemann M."/>
            <person name="Liolios K."/>
            <person name="Ivanova N."/>
            <person name="Pagani I."/>
            <person name="Mavromatis K."/>
            <person name="Ovchinikova G."/>
            <person name="Pati A."/>
            <person name="Chen A."/>
            <person name="Palaniappan K."/>
            <person name="Land M."/>
            <person name="Hauser L."/>
            <person name="Brambilla E.M."/>
            <person name="Rohde M."/>
            <person name="Spring S."/>
            <person name="Sikorski J."/>
            <person name="Goker M."/>
            <person name="Woyke T."/>
            <person name="Bristow J."/>
            <person name="Eisen J.A."/>
            <person name="Markowitz V."/>
            <person name="Hugenholtz P."/>
            <person name="Kyrpides N.C."/>
            <person name="Klenk H.P."/>
            <person name="Detter J.C."/>
        </authorList>
    </citation>
    <scope>NUCLEOTIDE SEQUENCE [LARGE SCALE GENOMIC DNA]</scope>
    <source>
        <strain evidence="3">DSM 8271 / FlGlyR</strain>
    </source>
</reference>
<feature type="transmembrane region" description="Helical" evidence="1">
    <location>
        <begin position="51"/>
        <end position="72"/>
    </location>
</feature>